<evidence type="ECO:0000313" key="2">
    <source>
        <dbReference type="Proteomes" id="UP000276133"/>
    </source>
</evidence>
<organism evidence="1 2">
    <name type="scientific">Brachionus plicatilis</name>
    <name type="common">Marine rotifer</name>
    <name type="synonym">Brachionus muelleri</name>
    <dbReference type="NCBI Taxonomy" id="10195"/>
    <lineage>
        <taxon>Eukaryota</taxon>
        <taxon>Metazoa</taxon>
        <taxon>Spiralia</taxon>
        <taxon>Gnathifera</taxon>
        <taxon>Rotifera</taxon>
        <taxon>Eurotatoria</taxon>
        <taxon>Monogononta</taxon>
        <taxon>Pseudotrocha</taxon>
        <taxon>Ploima</taxon>
        <taxon>Brachionidae</taxon>
        <taxon>Brachionus</taxon>
    </lineage>
</organism>
<name>A0A3M7RV14_BRAPC</name>
<reference evidence="1 2" key="1">
    <citation type="journal article" date="2018" name="Sci. Rep.">
        <title>Genomic signatures of local adaptation to the degree of environmental predictability in rotifers.</title>
        <authorList>
            <person name="Franch-Gras L."/>
            <person name="Hahn C."/>
            <person name="Garcia-Roger E.M."/>
            <person name="Carmona M.J."/>
            <person name="Serra M."/>
            <person name="Gomez A."/>
        </authorList>
    </citation>
    <scope>NUCLEOTIDE SEQUENCE [LARGE SCALE GENOMIC DNA]</scope>
    <source>
        <strain evidence="1">HYR1</strain>
    </source>
</reference>
<protein>
    <submittedName>
        <fullName evidence="1">Uncharacterized protein</fullName>
    </submittedName>
</protein>
<dbReference type="Proteomes" id="UP000276133">
    <property type="component" value="Unassembled WGS sequence"/>
</dbReference>
<sequence>MLKNSIYFLTRGEKSNDISTTPNEVKKPRISDSGEGCFKALDYILSLTLKFFFFFKTDLKCHRTMKSNLKKNYTVQNLKDAISEAK</sequence>
<dbReference type="EMBL" id="REGN01002582">
    <property type="protein sequence ID" value="RNA27178.1"/>
    <property type="molecule type" value="Genomic_DNA"/>
</dbReference>
<keyword evidence="2" id="KW-1185">Reference proteome</keyword>
<gene>
    <name evidence="1" type="ORF">BpHYR1_002310</name>
</gene>
<dbReference type="AlphaFoldDB" id="A0A3M7RV14"/>
<comment type="caution">
    <text evidence="1">The sequence shown here is derived from an EMBL/GenBank/DDBJ whole genome shotgun (WGS) entry which is preliminary data.</text>
</comment>
<evidence type="ECO:0000313" key="1">
    <source>
        <dbReference type="EMBL" id="RNA27178.1"/>
    </source>
</evidence>
<accession>A0A3M7RV14</accession>
<proteinExistence type="predicted"/>